<sequence>LPVVDIYGNIMMLAGDVIPVTTLDGSVIFASASALSVIPNEPSQVADTKSPPVDGWVALAPPKTFAPVPQNQEQLPQNKLDGDFSKPQTSYRGKPSFNDPLSFERLLDADLNINRIIADKGPEAPVVGVPLSESEDDQLPVNAPTGDSAWMSGDLINDEPMAESARNRSTSNCSDSVSQGVLLILV</sequence>
<accession>A0A0H5QJM7</accession>
<evidence type="ECO:0000313" key="2">
    <source>
        <dbReference type="EMBL" id="CRZ02203.1"/>
    </source>
</evidence>
<organism evidence="2">
    <name type="scientific">Spongospora subterranea</name>
    <dbReference type="NCBI Taxonomy" id="70186"/>
    <lineage>
        <taxon>Eukaryota</taxon>
        <taxon>Sar</taxon>
        <taxon>Rhizaria</taxon>
        <taxon>Endomyxa</taxon>
        <taxon>Phytomyxea</taxon>
        <taxon>Plasmodiophorida</taxon>
        <taxon>Plasmodiophoridae</taxon>
        <taxon>Spongospora</taxon>
    </lineage>
</organism>
<evidence type="ECO:0000256" key="1">
    <source>
        <dbReference type="SAM" id="MobiDB-lite"/>
    </source>
</evidence>
<dbReference type="AlphaFoldDB" id="A0A0H5QJM7"/>
<protein>
    <submittedName>
        <fullName evidence="2">Uncharacterized protein</fullName>
    </submittedName>
</protein>
<reference evidence="2" key="1">
    <citation type="submission" date="2015-04" db="EMBL/GenBank/DDBJ databases">
        <title>The genome sequence of the plant pathogenic Rhizarian Plasmodiophora brassicae reveals insights in its biotrophic life cycle and the origin of chitin synthesis.</title>
        <authorList>
            <person name="Schwelm A."/>
            <person name="Fogelqvist J."/>
            <person name="Knaust A."/>
            <person name="Julke S."/>
            <person name="Lilja T."/>
            <person name="Dhandapani V."/>
            <person name="Bonilla-Rosso G."/>
            <person name="Karlsson M."/>
            <person name="Shevchenko A."/>
            <person name="Choi S.R."/>
            <person name="Kim H.G."/>
            <person name="Park J.Y."/>
            <person name="Lim Y.P."/>
            <person name="Ludwig-Muller J."/>
            <person name="Dixelius C."/>
        </authorList>
    </citation>
    <scope>NUCLEOTIDE SEQUENCE</scope>
    <source>
        <tissue evidence="2">Potato root galls</tissue>
    </source>
</reference>
<name>A0A0H5QJM7_9EUKA</name>
<dbReference type="EMBL" id="HACM01001761">
    <property type="protein sequence ID" value="CRZ02203.1"/>
    <property type="molecule type" value="Transcribed_RNA"/>
</dbReference>
<feature type="non-terminal residue" evidence="2">
    <location>
        <position position="1"/>
    </location>
</feature>
<proteinExistence type="predicted"/>
<feature type="region of interest" description="Disordered" evidence="1">
    <location>
        <begin position="67"/>
        <end position="97"/>
    </location>
</feature>